<organism evidence="1">
    <name type="scientific">bioreactor metagenome</name>
    <dbReference type="NCBI Taxonomy" id="1076179"/>
    <lineage>
        <taxon>unclassified sequences</taxon>
        <taxon>metagenomes</taxon>
        <taxon>ecological metagenomes</taxon>
    </lineage>
</organism>
<dbReference type="EMBL" id="VSSQ01146308">
    <property type="protein sequence ID" value="MPN64837.1"/>
    <property type="molecule type" value="Genomic_DNA"/>
</dbReference>
<proteinExistence type="predicted"/>
<sequence length="90" mass="9797">MSGSVLTAMSAGVIPIVSRACGFGDAEVFHLQDCSIRCIQYTLTSFAKKTLEWVKKESLRAVETVHSGYTPSHFSQSFHTAMQGLLEGTL</sequence>
<gene>
    <name evidence="1" type="ORF">SDC9_212615</name>
</gene>
<reference evidence="1" key="1">
    <citation type="submission" date="2019-08" db="EMBL/GenBank/DDBJ databases">
        <authorList>
            <person name="Kucharzyk K."/>
            <person name="Murdoch R.W."/>
            <person name="Higgins S."/>
            <person name="Loffler F."/>
        </authorList>
    </citation>
    <scope>NUCLEOTIDE SEQUENCE</scope>
</reference>
<evidence type="ECO:0008006" key="2">
    <source>
        <dbReference type="Google" id="ProtNLM"/>
    </source>
</evidence>
<evidence type="ECO:0000313" key="1">
    <source>
        <dbReference type="EMBL" id="MPN64837.1"/>
    </source>
</evidence>
<accession>A0A645JNC5</accession>
<comment type="caution">
    <text evidence="1">The sequence shown here is derived from an EMBL/GenBank/DDBJ whole genome shotgun (WGS) entry which is preliminary data.</text>
</comment>
<name>A0A645JNC5_9ZZZZ</name>
<protein>
    <recommendedName>
        <fullName evidence="2">Glycosyl transferase family 1 domain-containing protein</fullName>
    </recommendedName>
</protein>
<dbReference type="AlphaFoldDB" id="A0A645JNC5"/>